<sequence length="393" mass="42140">MALGMVIHPCAPCLHYFSYMQSKSLLAMKPDVAVLTLGAIHLALGVVLPRDESPTPAKVEPLQPKYFKDLGVQRVRITYGPYLVAGSDVPDTDAMMPCYGCLVTGYVPDLKFSDDGTSANANKNMWLHHIGLMNLNRSAATCTHRPESISVNGNERSPTRKAGYYLGTGDRVMLTTEVMNLAVAPRNVSLTIEWEFLPGTPDGFDVVTPVWLDARGNCLDEPDGIPANATIFNATSATGWTAPFAGDLVLAVPHVHDGSSTGQDVFRDGALVCRNVPGYGETSGYITHVPGAGGHHDHGSDSHVMHVSSISQCAGLGPVAAGAKFTISSRYNMTAHTPMRTRTGAFEPIMGIEFLHFARPRDEALAEIRAMKPGNLESFLAQVAALGAKPDWP</sequence>
<comment type="caution">
    <text evidence="1">The sequence shown here is derived from an EMBL/GenBank/DDBJ whole genome shotgun (WGS) entry which is preliminary data.</text>
</comment>
<reference evidence="1" key="1">
    <citation type="journal article" date="2023" name="Mol. Phylogenet. Evol.">
        <title>Genome-scale phylogeny and comparative genomics of the fungal order Sordariales.</title>
        <authorList>
            <person name="Hensen N."/>
            <person name="Bonometti L."/>
            <person name="Westerberg I."/>
            <person name="Brannstrom I.O."/>
            <person name="Guillou S."/>
            <person name="Cros-Aarteil S."/>
            <person name="Calhoun S."/>
            <person name="Haridas S."/>
            <person name="Kuo A."/>
            <person name="Mondo S."/>
            <person name="Pangilinan J."/>
            <person name="Riley R."/>
            <person name="LaButti K."/>
            <person name="Andreopoulos B."/>
            <person name="Lipzen A."/>
            <person name="Chen C."/>
            <person name="Yan M."/>
            <person name="Daum C."/>
            <person name="Ng V."/>
            <person name="Clum A."/>
            <person name="Steindorff A."/>
            <person name="Ohm R.A."/>
            <person name="Martin F."/>
            <person name="Silar P."/>
            <person name="Natvig D.O."/>
            <person name="Lalanne C."/>
            <person name="Gautier V."/>
            <person name="Ament-Velasquez S.L."/>
            <person name="Kruys A."/>
            <person name="Hutchinson M.I."/>
            <person name="Powell A.J."/>
            <person name="Barry K."/>
            <person name="Miller A.N."/>
            <person name="Grigoriev I.V."/>
            <person name="Debuchy R."/>
            <person name="Gladieux P."/>
            <person name="Hiltunen Thoren M."/>
            <person name="Johannesson H."/>
        </authorList>
    </citation>
    <scope>NUCLEOTIDE SEQUENCE</scope>
    <source>
        <strain evidence="1">CBS 958.72</strain>
    </source>
</reference>
<proteinExistence type="predicted"/>
<dbReference type="AlphaFoldDB" id="A0AAE0N807"/>
<evidence type="ECO:0000313" key="2">
    <source>
        <dbReference type="Proteomes" id="UP001287356"/>
    </source>
</evidence>
<dbReference type="Proteomes" id="UP001287356">
    <property type="component" value="Unassembled WGS sequence"/>
</dbReference>
<name>A0AAE0N807_9PEZI</name>
<keyword evidence="2" id="KW-1185">Reference proteome</keyword>
<gene>
    <name evidence="1" type="ORF">B0T24DRAFT_704413</name>
</gene>
<accession>A0AAE0N807</accession>
<evidence type="ECO:0000313" key="1">
    <source>
        <dbReference type="EMBL" id="KAK3374202.1"/>
    </source>
</evidence>
<reference evidence="1" key="2">
    <citation type="submission" date="2023-06" db="EMBL/GenBank/DDBJ databases">
        <authorList>
            <consortium name="Lawrence Berkeley National Laboratory"/>
            <person name="Haridas S."/>
            <person name="Hensen N."/>
            <person name="Bonometti L."/>
            <person name="Westerberg I."/>
            <person name="Brannstrom I.O."/>
            <person name="Guillou S."/>
            <person name="Cros-Aarteil S."/>
            <person name="Calhoun S."/>
            <person name="Kuo A."/>
            <person name="Mondo S."/>
            <person name="Pangilinan J."/>
            <person name="Riley R."/>
            <person name="Labutti K."/>
            <person name="Andreopoulos B."/>
            <person name="Lipzen A."/>
            <person name="Chen C."/>
            <person name="Yanf M."/>
            <person name="Daum C."/>
            <person name="Ng V."/>
            <person name="Clum A."/>
            <person name="Steindorff A."/>
            <person name="Ohm R."/>
            <person name="Martin F."/>
            <person name="Silar P."/>
            <person name="Natvig D."/>
            <person name="Lalanne C."/>
            <person name="Gautier V."/>
            <person name="Ament-Velasquez S.L."/>
            <person name="Kruys A."/>
            <person name="Hutchinson M.I."/>
            <person name="Powell A.J."/>
            <person name="Barry K."/>
            <person name="Miller A.N."/>
            <person name="Grigoriev I.V."/>
            <person name="Debuchy R."/>
            <person name="Gladieux P."/>
            <person name="Thoren M.H."/>
            <person name="Johannesson H."/>
        </authorList>
    </citation>
    <scope>NUCLEOTIDE SEQUENCE</scope>
    <source>
        <strain evidence="1">CBS 958.72</strain>
    </source>
</reference>
<organism evidence="1 2">
    <name type="scientific">Lasiosphaeria ovina</name>
    <dbReference type="NCBI Taxonomy" id="92902"/>
    <lineage>
        <taxon>Eukaryota</taxon>
        <taxon>Fungi</taxon>
        <taxon>Dikarya</taxon>
        <taxon>Ascomycota</taxon>
        <taxon>Pezizomycotina</taxon>
        <taxon>Sordariomycetes</taxon>
        <taxon>Sordariomycetidae</taxon>
        <taxon>Sordariales</taxon>
        <taxon>Lasiosphaeriaceae</taxon>
        <taxon>Lasiosphaeria</taxon>
    </lineage>
</organism>
<protein>
    <submittedName>
        <fullName evidence="1">Uncharacterized protein</fullName>
    </submittedName>
</protein>
<dbReference type="EMBL" id="JAULSN010000004">
    <property type="protein sequence ID" value="KAK3374202.1"/>
    <property type="molecule type" value="Genomic_DNA"/>
</dbReference>